<proteinExistence type="predicted"/>
<sequence>MRKFSQLLILLLFITGAGALSAVEFGGGKFEYMNSKETSFMGFGLFTSNKRFDAEIEGFVAPEYFSGSTSSAGYLGDNYRLFFVAFSGYFHFIRTDKMSLFVGGGIMPWLPKTYAYHFAAGMDFFFSENWRIFYQFRYMDNNAENYRYPTGTSVAVGFKYAFRLLNI</sequence>
<name>I4BBX4_TURPD</name>
<keyword evidence="2" id="KW-1185">Reference proteome</keyword>
<evidence type="ECO:0000313" key="2">
    <source>
        <dbReference type="Proteomes" id="UP000006048"/>
    </source>
</evidence>
<reference evidence="1 2" key="1">
    <citation type="submission" date="2012-06" db="EMBL/GenBank/DDBJ databases">
        <title>The complete chromosome of genome of Turneriella parva DSM 21527.</title>
        <authorList>
            <consortium name="US DOE Joint Genome Institute (JGI-PGF)"/>
            <person name="Lucas S."/>
            <person name="Han J."/>
            <person name="Lapidus A."/>
            <person name="Bruce D."/>
            <person name="Goodwin L."/>
            <person name="Pitluck S."/>
            <person name="Peters L."/>
            <person name="Kyrpides N."/>
            <person name="Mavromatis K."/>
            <person name="Ivanova N."/>
            <person name="Mikhailova N."/>
            <person name="Chertkov O."/>
            <person name="Detter J.C."/>
            <person name="Tapia R."/>
            <person name="Han C."/>
            <person name="Land M."/>
            <person name="Hauser L."/>
            <person name="Markowitz V."/>
            <person name="Cheng J.-F."/>
            <person name="Hugenholtz P."/>
            <person name="Woyke T."/>
            <person name="Wu D."/>
            <person name="Gronow S."/>
            <person name="Wellnitz S."/>
            <person name="Brambilla E."/>
            <person name="Klenk H.-P."/>
            <person name="Eisen J.A."/>
        </authorList>
    </citation>
    <scope>NUCLEOTIDE SEQUENCE [LARGE SCALE GENOMIC DNA]</scope>
    <source>
        <strain evidence="2">ATCC BAA-1111 / DSM 21527 / NCTC 11395 / H</strain>
    </source>
</reference>
<dbReference type="EMBL" id="CP002959">
    <property type="protein sequence ID" value="AFM14781.1"/>
    <property type="molecule type" value="Genomic_DNA"/>
</dbReference>
<accession>I4BBX4</accession>
<evidence type="ECO:0000313" key="1">
    <source>
        <dbReference type="EMBL" id="AFM14781.1"/>
    </source>
</evidence>
<dbReference type="STRING" id="869212.Turpa_4148"/>
<dbReference type="InterPro" id="IPR011250">
    <property type="entry name" value="OMP/PagP_B-barrel"/>
</dbReference>
<dbReference type="SUPFAM" id="SSF56925">
    <property type="entry name" value="OMPA-like"/>
    <property type="match status" value="1"/>
</dbReference>
<dbReference type="Proteomes" id="UP000006048">
    <property type="component" value="Chromosome"/>
</dbReference>
<dbReference type="HOGENOM" id="CLU_1593843_0_0_12"/>
<evidence type="ECO:0008006" key="3">
    <source>
        <dbReference type="Google" id="ProtNLM"/>
    </source>
</evidence>
<dbReference type="KEGG" id="tpx:Turpa_4148"/>
<gene>
    <name evidence="1" type="ordered locus">Turpa_4148</name>
</gene>
<protein>
    <recommendedName>
        <fullName evidence="3">Outer membrane protein beta-barrel domain-containing protein</fullName>
    </recommendedName>
</protein>
<dbReference type="AlphaFoldDB" id="I4BBX4"/>
<dbReference type="RefSeq" id="WP_014805256.1">
    <property type="nucleotide sequence ID" value="NC_018020.1"/>
</dbReference>
<organism evidence="1 2">
    <name type="scientific">Turneriella parva (strain ATCC BAA-1111 / DSM 21527 / NCTC 11395 / H)</name>
    <name type="common">Leptospira parva</name>
    <dbReference type="NCBI Taxonomy" id="869212"/>
    <lineage>
        <taxon>Bacteria</taxon>
        <taxon>Pseudomonadati</taxon>
        <taxon>Spirochaetota</taxon>
        <taxon>Spirochaetia</taxon>
        <taxon>Leptospirales</taxon>
        <taxon>Leptospiraceae</taxon>
        <taxon>Turneriella</taxon>
    </lineage>
</organism>